<dbReference type="GeneID" id="85319472"/>
<keyword evidence="2" id="KW-1185">Reference proteome</keyword>
<gene>
    <name evidence="1" type="ORF">B0T26DRAFT_627324</name>
</gene>
<dbReference type="EMBL" id="JAUIRO010000002">
    <property type="protein sequence ID" value="KAK0726810.1"/>
    <property type="molecule type" value="Genomic_DNA"/>
</dbReference>
<dbReference type="RefSeq" id="XP_060299666.1">
    <property type="nucleotide sequence ID" value="XM_060436202.1"/>
</dbReference>
<organism evidence="1 2">
    <name type="scientific">Lasiosphaeria miniovina</name>
    <dbReference type="NCBI Taxonomy" id="1954250"/>
    <lineage>
        <taxon>Eukaryota</taxon>
        <taxon>Fungi</taxon>
        <taxon>Dikarya</taxon>
        <taxon>Ascomycota</taxon>
        <taxon>Pezizomycotina</taxon>
        <taxon>Sordariomycetes</taxon>
        <taxon>Sordariomycetidae</taxon>
        <taxon>Sordariales</taxon>
        <taxon>Lasiosphaeriaceae</taxon>
        <taxon>Lasiosphaeria</taxon>
    </lineage>
</organism>
<evidence type="ECO:0000313" key="1">
    <source>
        <dbReference type="EMBL" id="KAK0726810.1"/>
    </source>
</evidence>
<reference evidence="1" key="1">
    <citation type="submission" date="2023-06" db="EMBL/GenBank/DDBJ databases">
        <title>Genome-scale phylogeny and comparative genomics of the fungal order Sordariales.</title>
        <authorList>
            <consortium name="Lawrence Berkeley National Laboratory"/>
            <person name="Hensen N."/>
            <person name="Bonometti L."/>
            <person name="Westerberg I."/>
            <person name="Brannstrom I.O."/>
            <person name="Guillou S."/>
            <person name="Cros-Aarteil S."/>
            <person name="Calhoun S."/>
            <person name="Haridas S."/>
            <person name="Kuo A."/>
            <person name="Mondo S."/>
            <person name="Pangilinan J."/>
            <person name="Riley R."/>
            <person name="LaButti K."/>
            <person name="Andreopoulos B."/>
            <person name="Lipzen A."/>
            <person name="Chen C."/>
            <person name="Yanf M."/>
            <person name="Daum C."/>
            <person name="Ng V."/>
            <person name="Clum A."/>
            <person name="Steindorff A."/>
            <person name="Ohm R."/>
            <person name="Martin F."/>
            <person name="Silar P."/>
            <person name="Natvig D."/>
            <person name="Lalanne C."/>
            <person name="Gautier V."/>
            <person name="Ament-velasquez S.L."/>
            <person name="Kruys A."/>
            <person name="Hutchinson M.I."/>
            <person name="Powell A.J."/>
            <person name="Barry K."/>
            <person name="Miller A.N."/>
            <person name="Grigoriev I.V."/>
            <person name="Debuchy R."/>
            <person name="Gladieux P."/>
            <person name="Thoren M.H."/>
            <person name="Johannesson H."/>
        </authorList>
    </citation>
    <scope>NUCLEOTIDE SEQUENCE</scope>
    <source>
        <strain evidence="1">SMH2392-1A</strain>
    </source>
</reference>
<evidence type="ECO:0000313" key="2">
    <source>
        <dbReference type="Proteomes" id="UP001172101"/>
    </source>
</evidence>
<protein>
    <submittedName>
        <fullName evidence="1">Uncharacterized protein</fullName>
    </submittedName>
</protein>
<dbReference type="AlphaFoldDB" id="A0AA40B385"/>
<feature type="non-terminal residue" evidence="1">
    <location>
        <position position="1"/>
    </location>
</feature>
<sequence>MKHFAKTMAFGIKGELNKKDKLLTPYSLRVIMRRFYNTWERHYNLEIPFNVKRSVAPYIQRPLAQELGLKNLRQDQAFLTIENYVILQEQLWFRDHYDYVHEGCRIDNANLLNTHCFSSARLQEL</sequence>
<name>A0AA40B385_9PEZI</name>
<comment type="caution">
    <text evidence="1">The sequence shown here is derived from an EMBL/GenBank/DDBJ whole genome shotgun (WGS) entry which is preliminary data.</text>
</comment>
<dbReference type="PANTHER" id="PTHR37535">
    <property type="entry name" value="FLUG DOMAIN PROTEIN"/>
    <property type="match status" value="1"/>
</dbReference>
<proteinExistence type="predicted"/>
<accession>A0AA40B385</accession>
<dbReference type="PANTHER" id="PTHR37535:SF3">
    <property type="entry name" value="FLUG DOMAIN-CONTAINING PROTEIN"/>
    <property type="match status" value="1"/>
</dbReference>
<dbReference type="Proteomes" id="UP001172101">
    <property type="component" value="Unassembled WGS sequence"/>
</dbReference>